<dbReference type="AlphaFoldDB" id="A0A562QSQ4"/>
<sequence>MIVKPRKKPLHLQKLQALLRRTPPKHLKYPLIKEQLAKSIAGYKGEQSMDYPLSFLAEKQYFIFHDLRLQLNQHYFQIDTLILSPFFFLILEIKNISGTIFFDQQFHQLIRTHNGYEESFPDPLLQIQRQQSQLEKWLVKQKVANIPVCSLIVISNPKTVIRTSSENRYLSKKVIRRDFLPLKVEQLESLYNNEALSINEMKKVIRHLKKHDTSYNPPILKQYQIMQEQLQKGVYCTKCNHLPMIRTQGTWFCSACHIKDKTAHIPALKDYLLLVKPTITNGETRKFLLMNNAAATTRLLRSLNITYSGTNKGRVYSLSFKEEDL</sequence>
<name>A0A562QSQ4_9BACI</name>
<evidence type="ECO:0000313" key="2">
    <source>
        <dbReference type="EMBL" id="TWI59801.1"/>
    </source>
</evidence>
<evidence type="ECO:0000259" key="1">
    <source>
        <dbReference type="PROSITE" id="PS50965"/>
    </source>
</evidence>
<feature type="domain" description="NERD" evidence="1">
    <location>
        <begin position="41"/>
        <end position="157"/>
    </location>
</feature>
<gene>
    <name evidence="2" type="ORF">IQ10_00222</name>
</gene>
<protein>
    <submittedName>
        <fullName evidence="2">Nuclease-like protein</fullName>
    </submittedName>
</protein>
<organism evidence="2 3">
    <name type="scientific">Halalkalibacter nanhaiisediminis</name>
    <dbReference type="NCBI Taxonomy" id="688079"/>
    <lineage>
        <taxon>Bacteria</taxon>
        <taxon>Bacillati</taxon>
        <taxon>Bacillota</taxon>
        <taxon>Bacilli</taxon>
        <taxon>Bacillales</taxon>
        <taxon>Bacillaceae</taxon>
        <taxon>Halalkalibacter</taxon>
    </lineage>
</organism>
<dbReference type="RefSeq" id="WP_144448633.1">
    <property type="nucleotide sequence ID" value="NZ_VLKZ01000001.1"/>
</dbReference>
<dbReference type="OrthoDB" id="569879at2"/>
<reference evidence="2 3" key="1">
    <citation type="journal article" date="2015" name="Stand. Genomic Sci.">
        <title>Genomic Encyclopedia of Bacterial and Archaeal Type Strains, Phase III: the genomes of soil and plant-associated and newly described type strains.</title>
        <authorList>
            <person name="Whitman W.B."/>
            <person name="Woyke T."/>
            <person name="Klenk H.P."/>
            <person name="Zhou Y."/>
            <person name="Lilburn T.G."/>
            <person name="Beck B.J."/>
            <person name="De Vos P."/>
            <person name="Vandamme P."/>
            <person name="Eisen J.A."/>
            <person name="Garrity G."/>
            <person name="Hugenholtz P."/>
            <person name="Kyrpides N.C."/>
        </authorList>
    </citation>
    <scope>NUCLEOTIDE SEQUENCE [LARGE SCALE GENOMIC DNA]</scope>
    <source>
        <strain evidence="2 3">CGMCC 1.10116</strain>
    </source>
</reference>
<accession>A0A562QSQ4</accession>
<dbReference type="InterPro" id="IPR011528">
    <property type="entry name" value="NERD"/>
</dbReference>
<dbReference type="EMBL" id="VLKZ01000001">
    <property type="protein sequence ID" value="TWI59801.1"/>
    <property type="molecule type" value="Genomic_DNA"/>
</dbReference>
<dbReference type="Pfam" id="PF08378">
    <property type="entry name" value="NERD"/>
    <property type="match status" value="1"/>
</dbReference>
<evidence type="ECO:0000313" key="3">
    <source>
        <dbReference type="Proteomes" id="UP000315711"/>
    </source>
</evidence>
<comment type="caution">
    <text evidence="2">The sequence shown here is derived from an EMBL/GenBank/DDBJ whole genome shotgun (WGS) entry which is preliminary data.</text>
</comment>
<dbReference type="PROSITE" id="PS50965">
    <property type="entry name" value="NERD"/>
    <property type="match status" value="1"/>
</dbReference>
<keyword evidence="3" id="KW-1185">Reference proteome</keyword>
<proteinExistence type="predicted"/>
<dbReference type="Proteomes" id="UP000315711">
    <property type="component" value="Unassembled WGS sequence"/>
</dbReference>